<gene>
    <name evidence="2" type="ORF">GGR42_003256</name>
</gene>
<feature type="domain" description="DUF5723" evidence="1">
    <location>
        <begin position="37"/>
        <end position="445"/>
    </location>
</feature>
<evidence type="ECO:0000313" key="3">
    <source>
        <dbReference type="Proteomes" id="UP000590442"/>
    </source>
</evidence>
<organism evidence="2 3">
    <name type="scientific">Saonia flava</name>
    <dbReference type="NCBI Taxonomy" id="523696"/>
    <lineage>
        <taxon>Bacteria</taxon>
        <taxon>Pseudomonadati</taxon>
        <taxon>Bacteroidota</taxon>
        <taxon>Flavobacteriia</taxon>
        <taxon>Flavobacteriales</taxon>
        <taxon>Flavobacteriaceae</taxon>
        <taxon>Saonia</taxon>
    </lineage>
</organism>
<sequence>MVKIFFAILFFGNLLNAQNKQLLYDFIEIPQALIVNPGMETGFQWHAGIPMLSGLSFHTGTSGVSVNDLFANDGLDFTQKFTERVLDGLSHRDEISTNFQIEVFSGGFRIANKPDQYYSFGMYVESDFINYWPKDLAILGFEGNADNLNREFDLGHLKTRGELLSVFHIGINKKIDRNLTIGARAKLYSSIFNLNSTRNKGYFVTTEGQNNIYSNTLDADMELRSSGIQEILDDDSLDLSRTLTKRALFGGNLGLGLDIGFTYSLTDQTVFTGSILDIGFVYHNKDIKNYTLNGRATVEGIEIILPQALANPNADFWQDLVDEIEEIVPFDNNENGFVTFRPTKLNASIRYNFGEPSLSTEDCNCGPDTYLNDSRIKYVNSIGGQIFVINRPRGPQAALTAFYQRRFGKSLALKTTYTIDKFSFSNIGVGINSQIGPVNFYIMADNLLAYNNIADTHYASFQLGLNIISWEKK</sequence>
<evidence type="ECO:0000313" key="2">
    <source>
        <dbReference type="EMBL" id="NJB72765.1"/>
    </source>
</evidence>
<name>A0A846R476_9FLAO</name>
<dbReference type="EMBL" id="JAATJJ010000002">
    <property type="protein sequence ID" value="NJB72765.1"/>
    <property type="molecule type" value="Genomic_DNA"/>
</dbReference>
<proteinExistence type="predicted"/>
<evidence type="ECO:0000259" key="1">
    <source>
        <dbReference type="Pfam" id="PF18990"/>
    </source>
</evidence>
<dbReference type="RefSeq" id="WP_167966183.1">
    <property type="nucleotide sequence ID" value="NZ_JAATJJ010000002.1"/>
</dbReference>
<accession>A0A846R476</accession>
<protein>
    <recommendedName>
        <fullName evidence="1">DUF5723 domain-containing protein</fullName>
    </recommendedName>
</protein>
<dbReference type="AlphaFoldDB" id="A0A846R476"/>
<dbReference type="Pfam" id="PF18990">
    <property type="entry name" value="DUF5723"/>
    <property type="match status" value="1"/>
</dbReference>
<dbReference type="Gene3D" id="2.40.160.60">
    <property type="entry name" value="Outer membrane protein transport protein (OMPP1/FadL/TodX)"/>
    <property type="match status" value="1"/>
</dbReference>
<dbReference type="InterPro" id="IPR043781">
    <property type="entry name" value="DUF5723"/>
</dbReference>
<keyword evidence="3" id="KW-1185">Reference proteome</keyword>
<dbReference type="Proteomes" id="UP000590442">
    <property type="component" value="Unassembled WGS sequence"/>
</dbReference>
<comment type="caution">
    <text evidence="2">The sequence shown here is derived from an EMBL/GenBank/DDBJ whole genome shotgun (WGS) entry which is preliminary data.</text>
</comment>
<reference evidence="2 3" key="1">
    <citation type="submission" date="2020-03" db="EMBL/GenBank/DDBJ databases">
        <title>Genomic Encyclopedia of Type Strains, Phase IV (KMG-IV): sequencing the most valuable type-strain genomes for metagenomic binning, comparative biology and taxonomic classification.</title>
        <authorList>
            <person name="Goeker M."/>
        </authorList>
    </citation>
    <scope>NUCLEOTIDE SEQUENCE [LARGE SCALE GENOMIC DNA]</scope>
    <source>
        <strain evidence="2 3">DSM 29762</strain>
    </source>
</reference>